<evidence type="ECO:0000256" key="4">
    <source>
        <dbReference type="ARBA" id="ARBA00022692"/>
    </source>
</evidence>
<evidence type="ECO:0000313" key="14">
    <source>
        <dbReference type="Ensembl" id="ENSECRP00000020706.1"/>
    </source>
</evidence>
<keyword evidence="5" id="KW-0735">Signal-anchor</keyword>
<keyword evidence="9" id="KW-0325">Glycoprotein</keyword>
<dbReference type="InterPro" id="IPR016469">
    <property type="entry name" value="Carbohydrate_sulfotransferase"/>
</dbReference>
<keyword evidence="3 11" id="KW-0808">Transferase</keyword>
<dbReference type="AlphaFoldDB" id="A0A8C4XCF6"/>
<evidence type="ECO:0000256" key="10">
    <source>
        <dbReference type="ARBA" id="ARBA00023277"/>
    </source>
</evidence>
<dbReference type="Pfam" id="PF00685">
    <property type="entry name" value="Sulfotransfer_1"/>
    <property type="match status" value="1"/>
</dbReference>
<dbReference type="EC" id="2.8.2.-" evidence="11"/>
<evidence type="ECO:0000256" key="9">
    <source>
        <dbReference type="ARBA" id="ARBA00023180"/>
    </source>
</evidence>
<proteinExistence type="inferred from homology"/>
<comment type="subcellular location">
    <subcellularLocation>
        <location evidence="1">Golgi apparatus membrane</location>
        <topology evidence="1">Single-pass type II membrane protein</topology>
    </subcellularLocation>
</comment>
<evidence type="ECO:0000256" key="8">
    <source>
        <dbReference type="ARBA" id="ARBA00023136"/>
    </source>
</evidence>
<dbReference type="GO" id="GO:0005975">
    <property type="term" value="P:carbohydrate metabolic process"/>
    <property type="evidence" value="ECO:0007669"/>
    <property type="project" value="InterPro"/>
</dbReference>
<dbReference type="Gene3D" id="3.40.50.300">
    <property type="entry name" value="P-loop containing nucleotide triphosphate hydrolases"/>
    <property type="match status" value="1"/>
</dbReference>
<feature type="transmembrane region" description="Helical" evidence="12">
    <location>
        <begin position="9"/>
        <end position="27"/>
    </location>
</feature>
<dbReference type="OrthoDB" id="6138663at2759"/>
<dbReference type="GO" id="GO:0006044">
    <property type="term" value="P:N-acetylglucosamine metabolic process"/>
    <property type="evidence" value="ECO:0007669"/>
    <property type="project" value="TreeGrafter"/>
</dbReference>
<evidence type="ECO:0000259" key="13">
    <source>
        <dbReference type="Pfam" id="PF00685"/>
    </source>
</evidence>
<accession>A0A8C4XCF6</accession>
<keyword evidence="6 12" id="KW-1133">Transmembrane helix</keyword>
<dbReference type="RefSeq" id="XP_028655856.1">
    <property type="nucleotide sequence ID" value="XM_028800023.2"/>
</dbReference>
<evidence type="ECO:0000256" key="11">
    <source>
        <dbReference type="RuleBase" id="RU361155"/>
    </source>
</evidence>
<dbReference type="GO" id="GO:0006790">
    <property type="term" value="P:sulfur compound metabolic process"/>
    <property type="evidence" value="ECO:0007669"/>
    <property type="project" value="TreeGrafter"/>
</dbReference>
<keyword evidence="8 12" id="KW-0472">Membrane</keyword>
<evidence type="ECO:0000256" key="5">
    <source>
        <dbReference type="ARBA" id="ARBA00022968"/>
    </source>
</evidence>
<gene>
    <name evidence="14" type="primary">CHST7</name>
    <name evidence="14" type="synonym">chst7</name>
</gene>
<evidence type="ECO:0000256" key="2">
    <source>
        <dbReference type="ARBA" id="ARBA00005530"/>
    </source>
</evidence>
<dbReference type="Ensembl" id="ENSECRT00000021158.1">
    <property type="protein sequence ID" value="ENSECRP00000020706.1"/>
    <property type="gene ID" value="ENSECRG00000013931.1"/>
</dbReference>
<protein>
    <recommendedName>
        <fullName evidence="11">Sulfotransferase</fullName>
        <ecNumber evidence="11">2.8.2.-</ecNumber>
    </recommendedName>
</protein>
<dbReference type="InterPro" id="IPR027417">
    <property type="entry name" value="P-loop_NTPase"/>
</dbReference>
<dbReference type="SUPFAM" id="SSF52540">
    <property type="entry name" value="P-loop containing nucleoside triphosphate hydrolases"/>
    <property type="match status" value="1"/>
</dbReference>
<evidence type="ECO:0000256" key="12">
    <source>
        <dbReference type="SAM" id="Phobius"/>
    </source>
</evidence>
<comment type="similarity">
    <text evidence="2">Belongs to the sulfotransferase 1 family. Gal/GlcNAc/GalNAc subfamily.</text>
</comment>
<keyword evidence="15" id="KW-1185">Reference proteome</keyword>
<dbReference type="PANTHER" id="PTHR10704">
    <property type="entry name" value="CARBOHYDRATE SULFOTRANSFERASE"/>
    <property type="match status" value="1"/>
</dbReference>
<dbReference type="GO" id="GO:0001517">
    <property type="term" value="F:N-acetylglucosamine 6-O-sulfotransferase activity"/>
    <property type="evidence" value="ECO:0007669"/>
    <property type="project" value="TreeGrafter"/>
</dbReference>
<dbReference type="PIRSF" id="PIRSF005883">
    <property type="entry name" value="Carbohydrate_sulfotransferase"/>
    <property type="match status" value="1"/>
</dbReference>
<reference evidence="14" key="3">
    <citation type="submission" date="2025-09" db="UniProtKB">
        <authorList>
            <consortium name="Ensembl"/>
        </authorList>
    </citation>
    <scope>IDENTIFICATION</scope>
</reference>
<dbReference type="GO" id="GO:0000139">
    <property type="term" value="C:Golgi membrane"/>
    <property type="evidence" value="ECO:0007669"/>
    <property type="project" value="UniProtKB-SubCell"/>
</dbReference>
<dbReference type="PANTHER" id="PTHR10704:SF5">
    <property type="entry name" value="CARBOHYDRATE SULFOTRANSFERASE 7"/>
    <property type="match status" value="1"/>
</dbReference>
<evidence type="ECO:0000313" key="15">
    <source>
        <dbReference type="Proteomes" id="UP000694620"/>
    </source>
</evidence>
<sequence length="418" mass="48392">MKRRLQKRYLVLIVGYSVVLLFIPYMLDYSSKTRQLKSALHRQRCPDLVGSFGLWNMLEGKGVNESEFPESSSNRSSSSGKTHIYLHATWRTGSSFLGELFNQHPDVFYLYEPMWHMWQALYPGDAESLQGALRDMMSSLFRCDFSVLRLYSSNKNLTASGLFGWKNNKVICSEPLCSAYQRDTIGLIDGTLCERCKGTELQRLEQECKKYPVVVIKDVRVLDLGVLAPLMRDPELNLQVIQIFRDPRAVHNSRLKSKQALVRESIQVLRSRKRADKRLLVPSRSQRAESYVSSAMEVICDSWLGDILLVRSAPDWVRKNYLSLRYEDMVLHPVRELHRLYHFSGLRNVPAMEDFVLNMTRGVGYSSEKPFMISSRDAREAIYAWRERLSTEQVSQVEAYCHEVMRLLAYQQMNGDKT</sequence>
<keyword evidence="4 12" id="KW-0812">Transmembrane</keyword>
<dbReference type="GeneID" id="114650409"/>
<evidence type="ECO:0000256" key="1">
    <source>
        <dbReference type="ARBA" id="ARBA00004323"/>
    </source>
</evidence>
<keyword evidence="7" id="KW-0333">Golgi apparatus</keyword>
<dbReference type="GO" id="GO:0008459">
    <property type="term" value="F:chondroitin 6-sulfotransferase activity"/>
    <property type="evidence" value="ECO:0007669"/>
    <property type="project" value="TreeGrafter"/>
</dbReference>
<dbReference type="InterPro" id="IPR000863">
    <property type="entry name" value="Sulfotransferase_dom"/>
</dbReference>
<dbReference type="GeneTree" id="ENSGT00940000162231"/>
<dbReference type="Proteomes" id="UP000694620">
    <property type="component" value="Chromosome 4"/>
</dbReference>
<reference evidence="14" key="2">
    <citation type="submission" date="2025-08" db="UniProtKB">
        <authorList>
            <consortium name="Ensembl"/>
        </authorList>
    </citation>
    <scope>IDENTIFICATION</scope>
</reference>
<evidence type="ECO:0000256" key="3">
    <source>
        <dbReference type="ARBA" id="ARBA00022679"/>
    </source>
</evidence>
<evidence type="ECO:0000256" key="7">
    <source>
        <dbReference type="ARBA" id="ARBA00023034"/>
    </source>
</evidence>
<reference evidence="14" key="1">
    <citation type="submission" date="2021-06" db="EMBL/GenBank/DDBJ databases">
        <authorList>
            <consortium name="Wellcome Sanger Institute Data Sharing"/>
        </authorList>
    </citation>
    <scope>NUCLEOTIDE SEQUENCE [LARGE SCALE GENOMIC DNA]</scope>
</reference>
<organism evidence="14 15">
    <name type="scientific">Erpetoichthys calabaricus</name>
    <name type="common">Rope fish</name>
    <name type="synonym">Calamoichthys calabaricus</name>
    <dbReference type="NCBI Taxonomy" id="27687"/>
    <lineage>
        <taxon>Eukaryota</taxon>
        <taxon>Metazoa</taxon>
        <taxon>Chordata</taxon>
        <taxon>Craniata</taxon>
        <taxon>Vertebrata</taxon>
        <taxon>Euteleostomi</taxon>
        <taxon>Actinopterygii</taxon>
        <taxon>Polypteriformes</taxon>
        <taxon>Polypteridae</taxon>
        <taxon>Erpetoichthys</taxon>
    </lineage>
</organism>
<evidence type="ECO:0000256" key="6">
    <source>
        <dbReference type="ARBA" id="ARBA00022989"/>
    </source>
</evidence>
<keyword evidence="10" id="KW-0119">Carbohydrate metabolism</keyword>
<name>A0A8C4XCF6_ERPCA</name>
<dbReference type="InterPro" id="IPR051135">
    <property type="entry name" value="Gal/GlcNAc/GalNAc_ST"/>
</dbReference>
<feature type="domain" description="Sulfotransferase" evidence="13">
    <location>
        <begin position="82"/>
        <end position="407"/>
    </location>
</feature>